<dbReference type="PANTHER" id="PTHR10648">
    <property type="entry name" value="SERINE/THREONINE-PROTEIN PHOSPHATASE PP2A 65 KDA REGULATORY SUBUNIT"/>
    <property type="match status" value="1"/>
</dbReference>
<organism evidence="4 5">
    <name type="scientific">Coemansia brasiliensis</name>
    <dbReference type="NCBI Taxonomy" id="2650707"/>
    <lineage>
        <taxon>Eukaryota</taxon>
        <taxon>Fungi</taxon>
        <taxon>Fungi incertae sedis</taxon>
        <taxon>Zoopagomycota</taxon>
        <taxon>Kickxellomycotina</taxon>
        <taxon>Kickxellomycetes</taxon>
        <taxon>Kickxellales</taxon>
        <taxon>Kickxellaceae</taxon>
        <taxon>Coemansia</taxon>
    </lineage>
</organism>
<evidence type="ECO:0000313" key="4">
    <source>
        <dbReference type="EMBL" id="KAJ2846649.1"/>
    </source>
</evidence>
<proteinExistence type="predicted"/>
<dbReference type="GO" id="GO:0019888">
    <property type="term" value="F:protein phosphatase regulator activity"/>
    <property type="evidence" value="ECO:0007669"/>
    <property type="project" value="TreeGrafter"/>
</dbReference>
<dbReference type="InterPro" id="IPR016024">
    <property type="entry name" value="ARM-type_fold"/>
</dbReference>
<reference evidence="4" key="1">
    <citation type="submission" date="2022-07" db="EMBL/GenBank/DDBJ databases">
        <title>Phylogenomic reconstructions and comparative analyses of Kickxellomycotina fungi.</title>
        <authorList>
            <person name="Reynolds N.K."/>
            <person name="Stajich J.E."/>
            <person name="Barry K."/>
            <person name="Grigoriev I.V."/>
            <person name="Crous P."/>
            <person name="Smith M.E."/>
        </authorList>
    </citation>
    <scope>NUCLEOTIDE SEQUENCE</scope>
    <source>
        <strain evidence="4">NRRL 1566</strain>
    </source>
</reference>
<evidence type="ECO:0000256" key="1">
    <source>
        <dbReference type="ARBA" id="ARBA00022737"/>
    </source>
</evidence>
<evidence type="ECO:0000256" key="3">
    <source>
        <dbReference type="SAM" id="MobiDB-lite"/>
    </source>
</evidence>
<dbReference type="InterPro" id="IPR011989">
    <property type="entry name" value="ARM-like"/>
</dbReference>
<dbReference type="PROSITE" id="PS50077">
    <property type="entry name" value="HEAT_REPEAT"/>
    <property type="match status" value="1"/>
</dbReference>
<evidence type="ECO:0000256" key="2">
    <source>
        <dbReference type="PROSITE-ProRule" id="PRU00103"/>
    </source>
</evidence>
<name>A0A9W8IB44_9FUNG</name>
<dbReference type="EMBL" id="JANBUW010000487">
    <property type="protein sequence ID" value="KAJ2846649.1"/>
    <property type="molecule type" value="Genomic_DNA"/>
</dbReference>
<feature type="compositionally biased region" description="Low complexity" evidence="3">
    <location>
        <begin position="179"/>
        <end position="191"/>
    </location>
</feature>
<keyword evidence="5" id="KW-1185">Reference proteome</keyword>
<accession>A0A9W8IB44</accession>
<protein>
    <submittedName>
        <fullName evidence="4">Uncharacterized protein</fullName>
    </submittedName>
</protein>
<feature type="non-terminal residue" evidence="4">
    <location>
        <position position="1"/>
    </location>
</feature>
<keyword evidence="1" id="KW-0677">Repeat</keyword>
<dbReference type="AlphaFoldDB" id="A0A9W8IB44"/>
<dbReference type="InterPro" id="IPR021133">
    <property type="entry name" value="HEAT_type_2"/>
</dbReference>
<feature type="region of interest" description="Disordered" evidence="3">
    <location>
        <begin position="170"/>
        <end position="195"/>
    </location>
</feature>
<feature type="repeat" description="HEAT" evidence="2">
    <location>
        <begin position="401"/>
        <end position="438"/>
    </location>
</feature>
<dbReference type="PANTHER" id="PTHR10648:SF1">
    <property type="entry name" value="SERINE_THREONINE-PROTEIN PHOSPHATASE 4 REGULATORY SUBUNIT 1"/>
    <property type="match status" value="1"/>
</dbReference>
<dbReference type="Proteomes" id="UP001139887">
    <property type="component" value="Unassembled WGS sequence"/>
</dbReference>
<gene>
    <name evidence="4" type="ORF">IWW36_004247</name>
</gene>
<dbReference type="InterPro" id="IPR051023">
    <property type="entry name" value="PP2A_Regulatory_Subunit_A"/>
</dbReference>
<dbReference type="SUPFAM" id="SSF48371">
    <property type="entry name" value="ARM repeat"/>
    <property type="match status" value="1"/>
</dbReference>
<comment type="caution">
    <text evidence="4">The sequence shown here is derived from an EMBL/GenBank/DDBJ whole genome shotgun (WGS) entry which is preliminary data.</text>
</comment>
<feature type="compositionally biased region" description="Basic and acidic residues" evidence="3">
    <location>
        <begin position="278"/>
        <end position="288"/>
    </location>
</feature>
<feature type="region of interest" description="Disordered" evidence="3">
    <location>
        <begin position="274"/>
        <end position="310"/>
    </location>
</feature>
<evidence type="ECO:0000313" key="5">
    <source>
        <dbReference type="Proteomes" id="UP001139887"/>
    </source>
</evidence>
<sequence length="490" mass="53631">MADFGFDWDNSTEENEQIDNISSTAETSSTVVAGVVVHRVAASDRQANMNGTTENELIEPMIEDKAKALEVKTLESKEENLSALEIFCQRSMSVYIFQRVWAAKEIGQLLNSETREIAMGVLVPIGMQLAEDNELFVRETMAQDLLPLLHYYFKNKQYVEEINAAAACASRNSNEDSRPSSISSEAPSSASKTETDEVATKCVVVPAVQAPTNEDFSAWLHRVLLAPHPSVSLPAQRATVALGKQLAFDVYHTEIVHGVILGLVRNPVHEQLLTQQKRSKEMVIKSRESGSPPRPASRDDSSSRSSSSSLLSSGFATLFGRKSWQSDSAESRNSDELDMDALVSESNPETQSSQGAAPSGFFLSPADEAARLEQTRRKLLMLHMIHLVAAEFGAEMRPAVFVPVVERAAKDRTFEVRRDAAAVLGSLAKAVSNDLAMDVLFASFLQLTQDAVWQVRQSAARHALPGLALVLAARSSRPPSTSSYVADYER</sequence>
<dbReference type="OrthoDB" id="340346at2759"/>
<dbReference type="GO" id="GO:0005737">
    <property type="term" value="C:cytoplasm"/>
    <property type="evidence" value="ECO:0007669"/>
    <property type="project" value="TreeGrafter"/>
</dbReference>
<dbReference type="Gene3D" id="1.25.10.10">
    <property type="entry name" value="Leucine-rich Repeat Variant"/>
    <property type="match status" value="1"/>
</dbReference>